<dbReference type="OMA" id="AVPPWMV"/>
<dbReference type="PANTHER" id="PTHR31198:SF1">
    <property type="entry name" value="CENTROSOMAL AT-AC SPLICING FACTOR"/>
    <property type="match status" value="1"/>
</dbReference>
<name>H3GUF6_PHYRM</name>
<keyword evidence="3" id="KW-1185">Reference proteome</keyword>
<dbReference type="eggNOG" id="ENOG502S5AS">
    <property type="taxonomic scope" value="Eukaryota"/>
</dbReference>
<dbReference type="EMBL" id="DS566050">
    <property type="status" value="NOT_ANNOTATED_CDS"/>
    <property type="molecule type" value="Genomic_DNA"/>
</dbReference>
<reference evidence="3" key="1">
    <citation type="journal article" date="2006" name="Science">
        <title>Phytophthora genome sequences uncover evolutionary origins and mechanisms of pathogenesis.</title>
        <authorList>
            <person name="Tyler B.M."/>
            <person name="Tripathy S."/>
            <person name="Zhang X."/>
            <person name="Dehal P."/>
            <person name="Jiang R.H."/>
            <person name="Aerts A."/>
            <person name="Arredondo F.D."/>
            <person name="Baxter L."/>
            <person name="Bensasson D."/>
            <person name="Beynon J.L."/>
            <person name="Chapman J."/>
            <person name="Damasceno C.M."/>
            <person name="Dorrance A.E."/>
            <person name="Dou D."/>
            <person name="Dickerman A.W."/>
            <person name="Dubchak I.L."/>
            <person name="Garbelotto M."/>
            <person name="Gijzen M."/>
            <person name="Gordon S.G."/>
            <person name="Govers F."/>
            <person name="Grunwald N.J."/>
            <person name="Huang W."/>
            <person name="Ivors K.L."/>
            <person name="Jones R.W."/>
            <person name="Kamoun S."/>
            <person name="Krampis K."/>
            <person name="Lamour K.H."/>
            <person name="Lee M.K."/>
            <person name="McDonald W.H."/>
            <person name="Medina M."/>
            <person name="Meijer H.J."/>
            <person name="Nordberg E.K."/>
            <person name="Maclean D.J."/>
            <person name="Ospina-Giraldo M.D."/>
            <person name="Morris P.F."/>
            <person name="Phuntumart V."/>
            <person name="Putnam N.H."/>
            <person name="Rash S."/>
            <person name="Rose J.K."/>
            <person name="Sakihama Y."/>
            <person name="Salamov A.A."/>
            <person name="Savidor A."/>
            <person name="Scheuring C.F."/>
            <person name="Smith B.M."/>
            <person name="Sobral B.W."/>
            <person name="Terry A."/>
            <person name="Torto-Alalibo T.A."/>
            <person name="Win J."/>
            <person name="Xu Z."/>
            <person name="Zhang H."/>
            <person name="Grigoriev I.V."/>
            <person name="Rokhsar D.S."/>
            <person name="Boore J.L."/>
        </authorList>
    </citation>
    <scope>NUCLEOTIDE SEQUENCE [LARGE SCALE GENOMIC DNA]</scope>
    <source>
        <strain evidence="3">Pr102</strain>
    </source>
</reference>
<evidence type="ECO:0000313" key="2">
    <source>
        <dbReference type="EnsemblProtists" id="Phyra80852"/>
    </source>
</evidence>
<sequence length="328" mass="36548">MADDAVIEAPFCAVCRRSSAVKWRKHVFSRSHQQAAQQFLLSQATRLQDLCDAENWWRCVFCDVAGAAADALAHFGGEQHKARVEAFCRHNRCDADRQMRPQLWLRAARRRELEAALSKTHTAEQGQHEDAGQQEVTDVDKVASERVEAFLTSAATREQQQEVLLGPQVATGSRRCKTVTSAEGVLQNPLGRHEGERVWGGGIVKLRKAEWVPWTIDQLVKEEQAEHPEMQQTGTEGAAFSHRVTELARGEGLSSIALVSWGANVGNVHTSAVPPWMVQTEEEYKKCNRRDQAAPVSAPSNETNHKKVKKRRDIFSELQSKSDNGPGP</sequence>
<dbReference type="InterPro" id="IPR028015">
    <property type="entry name" value="CCDC84-like"/>
</dbReference>
<feature type="region of interest" description="Disordered" evidence="1">
    <location>
        <begin position="287"/>
        <end position="328"/>
    </location>
</feature>
<evidence type="ECO:0000256" key="1">
    <source>
        <dbReference type="SAM" id="MobiDB-lite"/>
    </source>
</evidence>
<dbReference type="HOGENOM" id="CLU_045763_0_0_1"/>
<feature type="compositionally biased region" description="Polar residues" evidence="1">
    <location>
        <begin position="317"/>
        <end position="328"/>
    </location>
</feature>
<dbReference type="InParanoid" id="H3GUF6"/>
<evidence type="ECO:0008006" key="4">
    <source>
        <dbReference type="Google" id="ProtNLM"/>
    </source>
</evidence>
<dbReference type="PANTHER" id="PTHR31198">
    <property type="entry name" value="COILED-COIL DOMAIN-CONTAINING PROTEIN 84"/>
    <property type="match status" value="1"/>
</dbReference>
<dbReference type="EnsemblProtists" id="Phyra80852">
    <property type="protein sequence ID" value="Phyra80852"/>
    <property type="gene ID" value="Phyra80852"/>
</dbReference>
<accession>H3GUF6</accession>
<dbReference type="Pfam" id="PF14968">
    <property type="entry name" value="CCDC84"/>
    <property type="match status" value="1"/>
</dbReference>
<dbReference type="VEuPathDB" id="FungiDB:KRP23_11461"/>
<protein>
    <recommendedName>
        <fullName evidence="4">U1-type domain-containing protein</fullName>
    </recommendedName>
</protein>
<dbReference type="VEuPathDB" id="FungiDB:KRP22_8619"/>
<reference evidence="2" key="2">
    <citation type="submission" date="2015-06" db="UniProtKB">
        <authorList>
            <consortium name="EnsemblProtists"/>
        </authorList>
    </citation>
    <scope>IDENTIFICATION</scope>
    <source>
        <strain evidence="2">Pr102</strain>
    </source>
</reference>
<proteinExistence type="predicted"/>
<dbReference type="Proteomes" id="UP000005238">
    <property type="component" value="Unassembled WGS sequence"/>
</dbReference>
<evidence type="ECO:0000313" key="3">
    <source>
        <dbReference type="Proteomes" id="UP000005238"/>
    </source>
</evidence>
<dbReference type="AlphaFoldDB" id="H3GUF6"/>
<organism evidence="2 3">
    <name type="scientific">Phytophthora ramorum</name>
    <name type="common">Sudden oak death agent</name>
    <dbReference type="NCBI Taxonomy" id="164328"/>
    <lineage>
        <taxon>Eukaryota</taxon>
        <taxon>Sar</taxon>
        <taxon>Stramenopiles</taxon>
        <taxon>Oomycota</taxon>
        <taxon>Peronosporomycetes</taxon>
        <taxon>Peronosporales</taxon>
        <taxon>Peronosporaceae</taxon>
        <taxon>Phytophthora</taxon>
    </lineage>
</organism>